<dbReference type="Pfam" id="PF05699">
    <property type="entry name" value="Dimer_Tnp_hAT"/>
    <property type="match status" value="1"/>
</dbReference>
<dbReference type="InterPro" id="IPR008906">
    <property type="entry name" value="HATC_C_dom"/>
</dbReference>
<comment type="caution">
    <text evidence="2">The sequence shown here is derived from an EMBL/GenBank/DDBJ whole genome shotgun (WGS) entry which is preliminary data.</text>
</comment>
<name>A0A6G0VQA9_APHCR</name>
<gene>
    <name evidence="2" type="ORF">FWK35_00031361</name>
</gene>
<dbReference type="AlphaFoldDB" id="A0A6G0VQA9"/>
<dbReference type="GO" id="GO:0046983">
    <property type="term" value="F:protein dimerization activity"/>
    <property type="evidence" value="ECO:0007669"/>
    <property type="project" value="InterPro"/>
</dbReference>
<evidence type="ECO:0000313" key="3">
    <source>
        <dbReference type="Proteomes" id="UP000478052"/>
    </source>
</evidence>
<dbReference type="InterPro" id="IPR012337">
    <property type="entry name" value="RNaseH-like_sf"/>
</dbReference>
<dbReference type="PANTHER" id="PTHR47611">
    <property type="entry name" value="HAT DIMERISATION DOMAIN, C-TERMINAL"/>
    <property type="match status" value="1"/>
</dbReference>
<dbReference type="EMBL" id="VUJU01013589">
    <property type="protein sequence ID" value="KAF0704333.1"/>
    <property type="molecule type" value="Genomic_DNA"/>
</dbReference>
<feature type="non-terminal residue" evidence="2">
    <location>
        <position position="1"/>
    </location>
</feature>
<dbReference type="PANTHER" id="PTHR47611:SF3">
    <property type="entry name" value="HAT C-TERMINAL DIMERISATION DOMAIN-CONTAINING PROTEIN"/>
    <property type="match status" value="1"/>
</dbReference>
<keyword evidence="3" id="KW-1185">Reference proteome</keyword>
<dbReference type="Proteomes" id="UP000478052">
    <property type="component" value="Unassembled WGS sequence"/>
</dbReference>
<organism evidence="2 3">
    <name type="scientific">Aphis craccivora</name>
    <name type="common">Cowpea aphid</name>
    <dbReference type="NCBI Taxonomy" id="307492"/>
    <lineage>
        <taxon>Eukaryota</taxon>
        <taxon>Metazoa</taxon>
        <taxon>Ecdysozoa</taxon>
        <taxon>Arthropoda</taxon>
        <taxon>Hexapoda</taxon>
        <taxon>Insecta</taxon>
        <taxon>Pterygota</taxon>
        <taxon>Neoptera</taxon>
        <taxon>Paraneoptera</taxon>
        <taxon>Hemiptera</taxon>
        <taxon>Sternorrhyncha</taxon>
        <taxon>Aphidomorpha</taxon>
        <taxon>Aphidoidea</taxon>
        <taxon>Aphididae</taxon>
        <taxon>Aphidini</taxon>
        <taxon>Aphis</taxon>
        <taxon>Aphis</taxon>
    </lineage>
</organism>
<protein>
    <submittedName>
        <fullName evidence="2">Zinc finger BED domain-containing protein 1-like</fullName>
    </submittedName>
</protein>
<dbReference type="SUPFAM" id="SSF53098">
    <property type="entry name" value="Ribonuclease H-like"/>
    <property type="match status" value="1"/>
</dbReference>
<accession>A0A6G0VQA9</accession>
<evidence type="ECO:0000313" key="2">
    <source>
        <dbReference type="EMBL" id="KAF0704333.1"/>
    </source>
</evidence>
<sequence length="196" mass="22573">VKYVSKFVNNNTMHIVIQEMVKTMSEELFKRFGDIQDNHLVTQAALLDPRLKKHVFSNSTKCANAISFLWTKVQIVNLIGGTSASVAGIIEVDKYLNEPLISRHENPLAWWVERKKVYPRTYELIKRRLCIIATSMPCERVFSRAGQVVTEKRNRLATNKISQILFLNHNIVKDTKDPLKKVYVNIHLENLLVSVV</sequence>
<proteinExistence type="predicted"/>
<evidence type="ECO:0000259" key="1">
    <source>
        <dbReference type="Pfam" id="PF05699"/>
    </source>
</evidence>
<feature type="domain" description="HAT C-terminal dimerisation" evidence="1">
    <location>
        <begin position="91"/>
        <end position="171"/>
    </location>
</feature>
<reference evidence="2 3" key="1">
    <citation type="submission" date="2019-08" db="EMBL/GenBank/DDBJ databases">
        <title>Whole genome of Aphis craccivora.</title>
        <authorList>
            <person name="Voronova N.V."/>
            <person name="Shulinski R.S."/>
            <person name="Bandarenka Y.V."/>
            <person name="Zhorov D.G."/>
            <person name="Warner D."/>
        </authorList>
    </citation>
    <scope>NUCLEOTIDE SEQUENCE [LARGE SCALE GENOMIC DNA]</scope>
    <source>
        <strain evidence="2">180601</strain>
        <tissue evidence="2">Whole Body</tissue>
    </source>
</reference>
<dbReference type="OrthoDB" id="10064099at2759"/>